<dbReference type="EMBL" id="KV425587">
    <property type="protein sequence ID" value="KZT23220.1"/>
    <property type="molecule type" value="Genomic_DNA"/>
</dbReference>
<evidence type="ECO:0000313" key="3">
    <source>
        <dbReference type="Proteomes" id="UP000076761"/>
    </source>
</evidence>
<sequence>MHFMLPTALLLSRGEVNCRHSWYPHRSTHCRFYPPKIGQMPPDERQALDDPFLDRAHRDVIESAPSSSLSPRARRRAMIEDADDDGESESEGHDSPAQFLGGIFLGMPPVSPTGSSQLQGVPAHLHGGTLSTPQRPTTRTTTIASPPTTPSAVYDNIFLETDAAIGSQVKRRIPKTPYPPRRRRRSCQSKTVEPGQEETSRAKVRYSLETIASRLKTAFYKAIKKPRNKIVTKPAWRPW</sequence>
<evidence type="ECO:0000313" key="2">
    <source>
        <dbReference type="EMBL" id="KZT23220.1"/>
    </source>
</evidence>
<reference evidence="2 3" key="1">
    <citation type="journal article" date="2016" name="Mol. Biol. Evol.">
        <title>Comparative Genomics of Early-Diverging Mushroom-Forming Fungi Provides Insights into the Origins of Lignocellulose Decay Capabilities.</title>
        <authorList>
            <person name="Nagy L.G."/>
            <person name="Riley R."/>
            <person name="Tritt A."/>
            <person name="Adam C."/>
            <person name="Daum C."/>
            <person name="Floudas D."/>
            <person name="Sun H."/>
            <person name="Yadav J.S."/>
            <person name="Pangilinan J."/>
            <person name="Larsson K.H."/>
            <person name="Matsuura K."/>
            <person name="Barry K."/>
            <person name="Labutti K."/>
            <person name="Kuo R."/>
            <person name="Ohm R.A."/>
            <person name="Bhattacharya S.S."/>
            <person name="Shirouzu T."/>
            <person name="Yoshinaga Y."/>
            <person name="Martin F.M."/>
            <person name="Grigoriev I.V."/>
            <person name="Hibbett D.S."/>
        </authorList>
    </citation>
    <scope>NUCLEOTIDE SEQUENCE [LARGE SCALE GENOMIC DNA]</scope>
    <source>
        <strain evidence="2 3">HHB14362 ss-1</strain>
    </source>
</reference>
<feature type="region of interest" description="Disordered" evidence="1">
    <location>
        <begin position="173"/>
        <end position="201"/>
    </location>
</feature>
<dbReference type="AlphaFoldDB" id="A0A165R2M1"/>
<feature type="compositionally biased region" description="Low complexity" evidence="1">
    <location>
        <begin position="129"/>
        <end position="146"/>
    </location>
</feature>
<feature type="compositionally biased region" description="Basic residues" evidence="1">
    <location>
        <begin position="173"/>
        <end position="187"/>
    </location>
</feature>
<evidence type="ECO:0000256" key="1">
    <source>
        <dbReference type="SAM" id="MobiDB-lite"/>
    </source>
</evidence>
<dbReference type="InParanoid" id="A0A165R2M1"/>
<name>A0A165R2M1_9AGAM</name>
<protein>
    <submittedName>
        <fullName evidence="2">Uncharacterized protein</fullName>
    </submittedName>
</protein>
<accession>A0A165R2M1</accession>
<organism evidence="2 3">
    <name type="scientific">Neolentinus lepideus HHB14362 ss-1</name>
    <dbReference type="NCBI Taxonomy" id="1314782"/>
    <lineage>
        <taxon>Eukaryota</taxon>
        <taxon>Fungi</taxon>
        <taxon>Dikarya</taxon>
        <taxon>Basidiomycota</taxon>
        <taxon>Agaricomycotina</taxon>
        <taxon>Agaricomycetes</taxon>
        <taxon>Gloeophyllales</taxon>
        <taxon>Gloeophyllaceae</taxon>
        <taxon>Neolentinus</taxon>
    </lineage>
</organism>
<proteinExistence type="predicted"/>
<gene>
    <name evidence="2" type="ORF">NEOLEDRAFT_563187</name>
</gene>
<feature type="region of interest" description="Disordered" evidence="1">
    <location>
        <begin position="127"/>
        <end position="149"/>
    </location>
</feature>
<dbReference type="Proteomes" id="UP000076761">
    <property type="component" value="Unassembled WGS sequence"/>
</dbReference>
<keyword evidence="3" id="KW-1185">Reference proteome</keyword>